<comment type="similarity">
    <text evidence="1">Belongs to the ABC transporter superfamily.</text>
</comment>
<keyword evidence="3" id="KW-0547">Nucleotide-binding</keyword>
<protein>
    <submittedName>
        <fullName evidence="6">ABC transporter ATP-binding protein</fullName>
    </submittedName>
</protein>
<dbReference type="InterPro" id="IPR015856">
    <property type="entry name" value="ABC_transpr_CbiO/EcfA_su"/>
</dbReference>
<feature type="domain" description="ABC transporter" evidence="5">
    <location>
        <begin position="13"/>
        <end position="240"/>
    </location>
</feature>
<organism evidence="6 7">
    <name type="scientific">Mumia zhuanghuii</name>
    <dbReference type="NCBI Taxonomy" id="2585211"/>
    <lineage>
        <taxon>Bacteria</taxon>
        <taxon>Bacillati</taxon>
        <taxon>Actinomycetota</taxon>
        <taxon>Actinomycetes</taxon>
        <taxon>Propionibacteriales</taxon>
        <taxon>Nocardioidaceae</taxon>
        <taxon>Mumia</taxon>
    </lineage>
</organism>
<dbReference type="Proteomes" id="UP000307768">
    <property type="component" value="Unassembled WGS sequence"/>
</dbReference>
<dbReference type="InterPro" id="IPR003593">
    <property type="entry name" value="AAA+_ATPase"/>
</dbReference>
<dbReference type="GO" id="GO:0005524">
    <property type="term" value="F:ATP binding"/>
    <property type="evidence" value="ECO:0007669"/>
    <property type="project" value="UniProtKB-KW"/>
</dbReference>
<keyword evidence="4 6" id="KW-0067">ATP-binding</keyword>
<dbReference type="GO" id="GO:0042626">
    <property type="term" value="F:ATPase-coupled transmembrane transporter activity"/>
    <property type="evidence" value="ECO:0007669"/>
    <property type="project" value="TreeGrafter"/>
</dbReference>
<dbReference type="PROSITE" id="PS00211">
    <property type="entry name" value="ABC_TRANSPORTER_1"/>
    <property type="match status" value="1"/>
</dbReference>
<sequence length="483" mass="49630">MTADATTVRRGSARLEGFGWRPLGRRVPVVRDLDLTVEPGERVLLAGPSGAGKSTVLRALAGVLGSAGSGDAYGEVHVAGRIGLLMQNPADAVVAERIGRDVAFGLENAGVAREEIWRRVRLALEAVRLPYAVDHPTAALSGGEQQRLALAGVLASDADLLLLDEPTSMLDAPNADGVRRCVLEAVARTGATLVVVEHRIGPWLSHVDRVVVLDADGVVVRDTDPVTFAADPVALAEQGVWMPGVAAPVPLEPPAGLVAPSGGGVPVVAEALHVDLRRSSMRGTTVTPALRGVDVELVPGALTVLTGPSGAGKSTLVAALAGLVAPTSGIVSGLGGGRAPHRMRSRDLARRVGWVPQNPEHGFVTTHARDEVAATGARTGVTVDAAAVLAHLGLGDHAAANPYRLSGGEQRRLATAAALAHRPPVLLLDEPTVGQDRLTWAAVVGWVRAAADAGAAVGIATHDPDLVALADRVVALQAGEVLR</sequence>
<reference evidence="6 7" key="1">
    <citation type="submission" date="2019-09" db="EMBL/GenBank/DDBJ databases">
        <title>Mumia zhuanghuii sp. nov. isolated from the intestinal contents of plateau pika (Ochotona curzoniae) in the Qinghai-Tibet plateau of China.</title>
        <authorList>
            <person name="Tian Z."/>
        </authorList>
    </citation>
    <scope>NUCLEOTIDE SEQUENCE [LARGE SCALE GENOMIC DNA]</scope>
    <source>
        <strain evidence="7">350</strain>
    </source>
</reference>
<evidence type="ECO:0000256" key="4">
    <source>
        <dbReference type="ARBA" id="ARBA00022840"/>
    </source>
</evidence>
<dbReference type="Pfam" id="PF00005">
    <property type="entry name" value="ABC_tran"/>
    <property type="match status" value="2"/>
</dbReference>
<dbReference type="Gene3D" id="3.40.50.300">
    <property type="entry name" value="P-loop containing nucleotide triphosphate hydrolases"/>
    <property type="match status" value="2"/>
</dbReference>
<dbReference type="EMBL" id="VDFQ02000001">
    <property type="protein sequence ID" value="KAA1424516.1"/>
    <property type="molecule type" value="Genomic_DNA"/>
</dbReference>
<dbReference type="PANTHER" id="PTHR43553:SF24">
    <property type="entry name" value="ENERGY-COUPLING FACTOR TRANSPORTER ATP-BINDING PROTEIN ECFA1"/>
    <property type="match status" value="1"/>
</dbReference>
<dbReference type="InterPro" id="IPR017871">
    <property type="entry name" value="ABC_transporter-like_CS"/>
</dbReference>
<gene>
    <name evidence="6" type="ORF">FE697_000870</name>
</gene>
<dbReference type="PANTHER" id="PTHR43553">
    <property type="entry name" value="HEAVY METAL TRANSPORTER"/>
    <property type="match status" value="1"/>
</dbReference>
<dbReference type="InterPro" id="IPR027417">
    <property type="entry name" value="P-loop_NTPase"/>
</dbReference>
<dbReference type="AlphaFoldDB" id="A0A5Q6S2F6"/>
<evidence type="ECO:0000313" key="6">
    <source>
        <dbReference type="EMBL" id="KAA1424516.1"/>
    </source>
</evidence>
<evidence type="ECO:0000313" key="7">
    <source>
        <dbReference type="Proteomes" id="UP000307768"/>
    </source>
</evidence>
<feature type="domain" description="ABC transporter" evidence="5">
    <location>
        <begin position="271"/>
        <end position="482"/>
    </location>
</feature>
<dbReference type="InterPro" id="IPR003439">
    <property type="entry name" value="ABC_transporter-like_ATP-bd"/>
</dbReference>
<evidence type="ECO:0000256" key="3">
    <source>
        <dbReference type="ARBA" id="ARBA00022741"/>
    </source>
</evidence>
<evidence type="ECO:0000256" key="2">
    <source>
        <dbReference type="ARBA" id="ARBA00022448"/>
    </source>
</evidence>
<accession>A0A5Q6S2F6</accession>
<dbReference type="GO" id="GO:0043190">
    <property type="term" value="C:ATP-binding cassette (ABC) transporter complex"/>
    <property type="evidence" value="ECO:0007669"/>
    <property type="project" value="TreeGrafter"/>
</dbReference>
<evidence type="ECO:0000259" key="5">
    <source>
        <dbReference type="PROSITE" id="PS50893"/>
    </source>
</evidence>
<keyword evidence="2" id="KW-0813">Transport</keyword>
<dbReference type="PROSITE" id="PS50893">
    <property type="entry name" value="ABC_TRANSPORTER_2"/>
    <property type="match status" value="2"/>
</dbReference>
<evidence type="ECO:0000256" key="1">
    <source>
        <dbReference type="ARBA" id="ARBA00005417"/>
    </source>
</evidence>
<dbReference type="OrthoDB" id="501320at2"/>
<dbReference type="GO" id="GO:0016887">
    <property type="term" value="F:ATP hydrolysis activity"/>
    <property type="evidence" value="ECO:0007669"/>
    <property type="project" value="InterPro"/>
</dbReference>
<name>A0A5Q6S2F6_9ACTN</name>
<dbReference type="SUPFAM" id="SSF52540">
    <property type="entry name" value="P-loop containing nucleoside triphosphate hydrolases"/>
    <property type="match status" value="2"/>
</dbReference>
<proteinExistence type="inferred from homology"/>
<dbReference type="InterPro" id="IPR050095">
    <property type="entry name" value="ECF_ABC_transporter_ATP-bd"/>
</dbReference>
<dbReference type="SMART" id="SM00382">
    <property type="entry name" value="AAA"/>
    <property type="match status" value="2"/>
</dbReference>
<dbReference type="CDD" id="cd03225">
    <property type="entry name" value="ABC_cobalt_CbiO_domain1"/>
    <property type="match status" value="2"/>
</dbReference>
<comment type="caution">
    <text evidence="6">The sequence shown here is derived from an EMBL/GenBank/DDBJ whole genome shotgun (WGS) entry which is preliminary data.</text>
</comment>